<evidence type="ECO:0000313" key="2">
    <source>
        <dbReference type="EMBL" id="RQP25373.1"/>
    </source>
</evidence>
<dbReference type="InterPro" id="IPR003607">
    <property type="entry name" value="HD/PDEase_dom"/>
</dbReference>
<protein>
    <submittedName>
        <fullName evidence="2">Bifunctional (P)ppGpp synthetase/guanosine-3',5'-bis(Diphosphate) 3'-pyrophosphohydrolase</fullName>
    </submittedName>
</protein>
<keyword evidence="2" id="KW-0378">Hydrolase</keyword>
<organism evidence="2 3">
    <name type="scientific">Piscinibacter terrae</name>
    <dbReference type="NCBI Taxonomy" id="2496871"/>
    <lineage>
        <taxon>Bacteria</taxon>
        <taxon>Pseudomonadati</taxon>
        <taxon>Pseudomonadota</taxon>
        <taxon>Betaproteobacteria</taxon>
        <taxon>Burkholderiales</taxon>
        <taxon>Sphaerotilaceae</taxon>
        <taxon>Piscinibacter</taxon>
    </lineage>
</organism>
<comment type="caution">
    <text evidence="2">The sequence shown here is derived from an EMBL/GenBank/DDBJ whole genome shotgun (WGS) entry which is preliminary data.</text>
</comment>
<accession>A0A3N7HU92</accession>
<feature type="domain" description="HD/PDEase" evidence="1">
    <location>
        <begin position="19"/>
        <end position="126"/>
    </location>
</feature>
<evidence type="ECO:0000313" key="3">
    <source>
        <dbReference type="Proteomes" id="UP000267464"/>
    </source>
</evidence>
<dbReference type="SMART" id="SM00471">
    <property type="entry name" value="HDc"/>
    <property type="match status" value="1"/>
</dbReference>
<dbReference type="PANTHER" id="PTHR46246">
    <property type="entry name" value="GUANOSINE-3',5'-BIS(DIPHOSPHATE) 3'-PYROPHOSPHOHYDROLASE MESH1"/>
    <property type="match status" value="1"/>
</dbReference>
<dbReference type="OrthoDB" id="9802385at2"/>
<dbReference type="Gene3D" id="1.10.3210.10">
    <property type="entry name" value="Hypothetical protein af1432"/>
    <property type="match status" value="1"/>
</dbReference>
<name>A0A3N7HU92_9BURK</name>
<dbReference type="InterPro" id="IPR052194">
    <property type="entry name" value="MESH1"/>
</dbReference>
<gene>
    <name evidence="2" type="ORF">DZC73_11155</name>
</gene>
<sequence length="169" mass="18238">MKEKARSLAVRAHGDQKYGEHPYVVHLDDVAALAQPYGEVAVAVAYLHDVVEDTTVGLAEVEDQFGKAVAACVALLTDEPGANRKERKTKTCAKLAQVRADNEVALVVKAADRLANVRACVTDGKKGLLSVYQGEHAAFRLAAFRPGLCDALWIELDSLLKDGTPDARR</sequence>
<dbReference type="Proteomes" id="UP000267464">
    <property type="component" value="Unassembled WGS sequence"/>
</dbReference>
<reference evidence="2 3" key="1">
    <citation type="submission" date="2018-08" db="EMBL/GenBank/DDBJ databases">
        <authorList>
            <person name="Khan S.A."/>
            <person name="Jeon C.O."/>
            <person name="Chun B.H."/>
            <person name="Jeong S.E."/>
        </authorList>
    </citation>
    <scope>NUCLEOTIDE SEQUENCE [LARGE SCALE GENOMIC DNA]</scope>
    <source>
        <strain evidence="2 3">S-16</strain>
    </source>
</reference>
<dbReference type="SUPFAM" id="SSF109604">
    <property type="entry name" value="HD-domain/PDEase-like"/>
    <property type="match status" value="1"/>
</dbReference>
<dbReference type="AlphaFoldDB" id="A0A3N7HU92"/>
<evidence type="ECO:0000259" key="1">
    <source>
        <dbReference type="SMART" id="SM00471"/>
    </source>
</evidence>
<dbReference type="Pfam" id="PF13328">
    <property type="entry name" value="HD_4"/>
    <property type="match status" value="1"/>
</dbReference>
<reference evidence="2 3" key="2">
    <citation type="submission" date="2018-12" db="EMBL/GenBank/DDBJ databases">
        <title>Rhizobacter gummiphilus sp. nov., a rubber-degrading bacterium isolated from the soil of a botanical garden in Japan.</title>
        <authorList>
            <person name="Shunsuke S.S."/>
        </authorList>
    </citation>
    <scope>NUCLEOTIDE SEQUENCE [LARGE SCALE GENOMIC DNA]</scope>
    <source>
        <strain evidence="2 3">S-16</strain>
    </source>
</reference>
<dbReference type="EMBL" id="QUSW01000002">
    <property type="protein sequence ID" value="RQP25373.1"/>
    <property type="molecule type" value="Genomic_DNA"/>
</dbReference>
<dbReference type="RefSeq" id="WP_124540285.1">
    <property type="nucleotide sequence ID" value="NZ_QUSW01000002.1"/>
</dbReference>
<dbReference type="GO" id="GO:0008893">
    <property type="term" value="F:guanosine-3',5'-bis(diphosphate) 3'-diphosphatase activity"/>
    <property type="evidence" value="ECO:0007669"/>
    <property type="project" value="TreeGrafter"/>
</dbReference>
<keyword evidence="3" id="KW-1185">Reference proteome</keyword>
<proteinExistence type="predicted"/>
<dbReference type="PANTHER" id="PTHR46246:SF1">
    <property type="entry name" value="GUANOSINE-3',5'-BIS(DIPHOSPHATE) 3'-PYROPHOSPHOHYDROLASE MESH1"/>
    <property type="match status" value="1"/>
</dbReference>